<dbReference type="Gene3D" id="2.40.30.10">
    <property type="entry name" value="Translation factors"/>
    <property type="match status" value="1"/>
</dbReference>
<evidence type="ECO:0000256" key="1">
    <source>
        <dbReference type="ARBA" id="ARBA00001974"/>
    </source>
</evidence>
<protein>
    <submittedName>
        <fullName evidence="10">PDR/VanB family oxidoreductase</fullName>
    </submittedName>
</protein>
<name>A0AA46WRF4_RHORH</name>
<evidence type="ECO:0000259" key="8">
    <source>
        <dbReference type="PROSITE" id="PS51085"/>
    </source>
</evidence>
<gene>
    <name evidence="10" type="ORF">KUM34_012935</name>
</gene>
<dbReference type="InterPro" id="IPR006058">
    <property type="entry name" value="2Fe2S_fd_BS"/>
</dbReference>
<keyword evidence="6" id="KW-0408">Iron</keyword>
<keyword evidence="3" id="KW-0001">2Fe-2S</keyword>
<proteinExistence type="predicted"/>
<sequence>MIMAAETVDLMVRQMRVESTGVLSLRLERPDGAAVDHWTPGAHLDLHLGGGHIRQYSLCGDPDDKTGYRVAVLHEKAGRGGSRRVHEIIRPGDVVTVSAPRNNFELLPSPRYVFLAGGIGITPILAMVREADRAGVDWELHYGGRSKETMAFLDELAPYGDRVHLVAEDADGMLDLPSILGDSRPDTLVYACGPEGLLTAVESFADRWPAEAIRLERFKAKEREADAAADASFTVVCERSGISATVAPEKTVLDTLEEAGVDVPNSCREGICGTCETRVLCGTPDHRDSLLSAAEQESGATMMICVSRARSTELVLDL</sequence>
<evidence type="ECO:0000256" key="5">
    <source>
        <dbReference type="ARBA" id="ARBA00023002"/>
    </source>
</evidence>
<accession>A0AA46WRF4</accession>
<feature type="domain" description="2Fe-2S ferredoxin-type" evidence="8">
    <location>
        <begin position="231"/>
        <end position="318"/>
    </location>
</feature>
<dbReference type="InterPro" id="IPR017927">
    <property type="entry name" value="FAD-bd_FR_type"/>
</dbReference>
<evidence type="ECO:0000256" key="3">
    <source>
        <dbReference type="ARBA" id="ARBA00022714"/>
    </source>
</evidence>
<dbReference type="EMBL" id="CP083974">
    <property type="protein sequence ID" value="UZF42840.1"/>
    <property type="molecule type" value="Genomic_DNA"/>
</dbReference>
<evidence type="ECO:0000256" key="7">
    <source>
        <dbReference type="ARBA" id="ARBA00023014"/>
    </source>
</evidence>
<dbReference type="Pfam" id="PF00111">
    <property type="entry name" value="Fer2"/>
    <property type="match status" value="1"/>
</dbReference>
<dbReference type="InterPro" id="IPR050415">
    <property type="entry name" value="MRET"/>
</dbReference>
<evidence type="ECO:0000256" key="6">
    <source>
        <dbReference type="ARBA" id="ARBA00023004"/>
    </source>
</evidence>
<keyword evidence="5" id="KW-0560">Oxidoreductase</keyword>
<dbReference type="GO" id="GO:0016491">
    <property type="term" value="F:oxidoreductase activity"/>
    <property type="evidence" value="ECO:0007669"/>
    <property type="project" value="UniProtKB-KW"/>
</dbReference>
<dbReference type="Proteomes" id="UP001162740">
    <property type="component" value="Chromosome"/>
</dbReference>
<dbReference type="InterPro" id="IPR001041">
    <property type="entry name" value="2Fe-2S_ferredoxin-type"/>
</dbReference>
<evidence type="ECO:0000259" key="9">
    <source>
        <dbReference type="PROSITE" id="PS51384"/>
    </source>
</evidence>
<dbReference type="AlphaFoldDB" id="A0AA46WRF4"/>
<dbReference type="CDD" id="cd06185">
    <property type="entry name" value="PDR_like"/>
    <property type="match status" value="1"/>
</dbReference>
<organism evidence="10 11">
    <name type="scientific">Rhodococcus rhodochrous</name>
    <dbReference type="NCBI Taxonomy" id="1829"/>
    <lineage>
        <taxon>Bacteria</taxon>
        <taxon>Bacillati</taxon>
        <taxon>Actinomycetota</taxon>
        <taxon>Actinomycetes</taxon>
        <taxon>Mycobacteriales</taxon>
        <taxon>Nocardiaceae</taxon>
        <taxon>Rhodococcus</taxon>
    </lineage>
</organism>
<dbReference type="InterPro" id="IPR036010">
    <property type="entry name" value="2Fe-2S_ferredoxin-like_sf"/>
</dbReference>
<dbReference type="PROSITE" id="PS00197">
    <property type="entry name" value="2FE2S_FER_1"/>
    <property type="match status" value="1"/>
</dbReference>
<keyword evidence="2" id="KW-0285">Flavoprotein</keyword>
<evidence type="ECO:0000256" key="2">
    <source>
        <dbReference type="ARBA" id="ARBA00022630"/>
    </source>
</evidence>
<dbReference type="InterPro" id="IPR012675">
    <property type="entry name" value="Beta-grasp_dom_sf"/>
</dbReference>
<comment type="cofactor">
    <cofactor evidence="1">
        <name>FAD</name>
        <dbReference type="ChEBI" id="CHEBI:57692"/>
    </cofactor>
</comment>
<dbReference type="SUPFAM" id="SSF52343">
    <property type="entry name" value="Ferredoxin reductase-like, C-terminal NADP-linked domain"/>
    <property type="match status" value="1"/>
</dbReference>
<dbReference type="InterPro" id="IPR039261">
    <property type="entry name" value="FNR_nucleotide-bd"/>
</dbReference>
<keyword evidence="4" id="KW-0479">Metal-binding</keyword>
<evidence type="ECO:0000256" key="4">
    <source>
        <dbReference type="ARBA" id="ARBA00022723"/>
    </source>
</evidence>
<feature type="domain" description="FAD-binding FR-type" evidence="9">
    <location>
        <begin position="5"/>
        <end position="107"/>
    </location>
</feature>
<dbReference type="InterPro" id="IPR017938">
    <property type="entry name" value="Riboflavin_synthase-like_b-brl"/>
</dbReference>
<evidence type="ECO:0000313" key="11">
    <source>
        <dbReference type="Proteomes" id="UP001162740"/>
    </source>
</evidence>
<dbReference type="Gene3D" id="3.40.50.80">
    <property type="entry name" value="Nucleotide-binding domain of ferredoxin-NADP reductase (FNR) module"/>
    <property type="match status" value="1"/>
</dbReference>
<reference evidence="10 11" key="1">
    <citation type="journal article" date="2021" name="Front. Microbiol.">
        <title>Bacterial Transformation of Aromatic Monomers in Softwood Black Liquor.</title>
        <authorList>
            <person name="Navas L.E."/>
            <person name="Dexter G."/>
            <person name="Liu J."/>
            <person name="Levy-Booth D."/>
            <person name="Cho M."/>
            <person name="Jang S.K."/>
            <person name="Mansfield S.D."/>
            <person name="Renneckar S."/>
            <person name="Mohn W.W."/>
            <person name="Eltis L.D."/>
        </authorList>
    </citation>
    <scope>NUCLEOTIDE SEQUENCE [LARGE SCALE GENOMIC DNA]</scope>
    <source>
        <strain evidence="10 11">GD02</strain>
    </source>
</reference>
<evidence type="ECO:0000313" key="10">
    <source>
        <dbReference type="EMBL" id="UZF42840.1"/>
    </source>
</evidence>
<dbReference type="PANTHER" id="PTHR47354:SF1">
    <property type="entry name" value="CARNITINE MONOOXYGENASE REDUCTASE SUBUNIT"/>
    <property type="match status" value="1"/>
</dbReference>
<dbReference type="Gene3D" id="3.10.20.30">
    <property type="match status" value="1"/>
</dbReference>
<dbReference type="PROSITE" id="PS51384">
    <property type="entry name" value="FAD_FR"/>
    <property type="match status" value="1"/>
</dbReference>
<dbReference type="PROSITE" id="PS51085">
    <property type="entry name" value="2FE2S_FER_2"/>
    <property type="match status" value="1"/>
</dbReference>
<dbReference type="PRINTS" id="PR00409">
    <property type="entry name" value="PHDIOXRDTASE"/>
</dbReference>
<dbReference type="CDD" id="cd00207">
    <property type="entry name" value="fer2"/>
    <property type="match status" value="1"/>
</dbReference>
<dbReference type="GO" id="GO:0046872">
    <property type="term" value="F:metal ion binding"/>
    <property type="evidence" value="ECO:0007669"/>
    <property type="project" value="UniProtKB-KW"/>
</dbReference>
<dbReference type="SUPFAM" id="SSF63380">
    <property type="entry name" value="Riboflavin synthase domain-like"/>
    <property type="match status" value="1"/>
</dbReference>
<dbReference type="SUPFAM" id="SSF54292">
    <property type="entry name" value="2Fe-2S ferredoxin-like"/>
    <property type="match status" value="1"/>
</dbReference>
<dbReference type="GO" id="GO:0051537">
    <property type="term" value="F:2 iron, 2 sulfur cluster binding"/>
    <property type="evidence" value="ECO:0007669"/>
    <property type="project" value="UniProtKB-KW"/>
</dbReference>
<dbReference type="PANTHER" id="PTHR47354">
    <property type="entry name" value="NADH OXIDOREDUCTASE HCR"/>
    <property type="match status" value="1"/>
</dbReference>
<keyword evidence="7" id="KW-0411">Iron-sulfur</keyword>